<evidence type="ECO:0000313" key="4">
    <source>
        <dbReference type="Proteomes" id="UP001500340"/>
    </source>
</evidence>
<accession>A0ABP3IKX7</accession>
<name>A0ABP3IKX7_9BACL</name>
<dbReference type="InterPro" id="IPR008490">
    <property type="entry name" value="Transposase_InsH_N"/>
</dbReference>
<organism evidence="3 4">
    <name type="scientific">Paenibacillus motobuensis</name>
    <dbReference type="NCBI Taxonomy" id="295324"/>
    <lineage>
        <taxon>Bacteria</taxon>
        <taxon>Bacillati</taxon>
        <taxon>Bacillota</taxon>
        <taxon>Bacilli</taxon>
        <taxon>Bacillales</taxon>
        <taxon>Paenibacillaceae</taxon>
        <taxon>Paenibacillus</taxon>
    </lineage>
</organism>
<dbReference type="EMBL" id="BAAACX010000018">
    <property type="protein sequence ID" value="GAA0405185.1"/>
    <property type="molecule type" value="Genomic_DNA"/>
</dbReference>
<keyword evidence="4" id="KW-1185">Reference proteome</keyword>
<dbReference type="NCBIfam" id="NF033551">
    <property type="entry name" value="transpos_IS1182"/>
    <property type="match status" value="1"/>
</dbReference>
<gene>
    <name evidence="3" type="ORF">GCM10008933_39350</name>
</gene>
<sequence length="445" mass="52123">MILDLEMHIPTHHVARVIDEMIEAIPDEQLFAHYTGGGRSSYHPKMMLKVILYGYSQKVYSCRGIEKQLRENLPAMWLAAMQQPDFRDVRMKAFMDELFETMIRKLIADHYITMENYFLDGTKIEADANKYSFVWKKSTLHFEEKEKVQATLAHIHTLTQQEAGECMAAAPDELPARLEEAAAILEEKVEDFTEQIAQANDSEARKALRKERSALKQPLKQIREDFLPRLAKYKQQKARFGDRNSYSKTDPDATFMRMKEDHMKNGQLKPGYNVQMATENQFVLFYSIHQRPTDTRSFIPHMERLAASSLPMPQTVIADAGYGSEENYLYAMGEEKESRFDFLIPYGSYMKEKTRRYKKDIRHASNWMYEERDDRFICPNGRYVRFKKYQTKKNASGWEQSFKIYECEDCSDCPFKASCTKAKGNRQVHWNTIWEELIAKAKKSP</sequence>
<evidence type="ECO:0000259" key="2">
    <source>
        <dbReference type="Pfam" id="PF13751"/>
    </source>
</evidence>
<protein>
    <submittedName>
        <fullName evidence="3">IS1182 family transposase</fullName>
    </submittedName>
</protein>
<dbReference type="Pfam" id="PF13751">
    <property type="entry name" value="DDE_Tnp_1_6"/>
    <property type="match status" value="1"/>
</dbReference>
<evidence type="ECO:0000313" key="3">
    <source>
        <dbReference type="EMBL" id="GAA0405185.1"/>
    </source>
</evidence>
<dbReference type="InterPro" id="IPR047629">
    <property type="entry name" value="IS1182_transpos"/>
</dbReference>
<evidence type="ECO:0000259" key="1">
    <source>
        <dbReference type="Pfam" id="PF05598"/>
    </source>
</evidence>
<reference evidence="4" key="1">
    <citation type="journal article" date="2019" name="Int. J. Syst. Evol. Microbiol.">
        <title>The Global Catalogue of Microorganisms (GCM) 10K type strain sequencing project: providing services to taxonomists for standard genome sequencing and annotation.</title>
        <authorList>
            <consortium name="The Broad Institute Genomics Platform"/>
            <consortium name="The Broad Institute Genome Sequencing Center for Infectious Disease"/>
            <person name="Wu L."/>
            <person name="Ma J."/>
        </authorList>
    </citation>
    <scope>NUCLEOTIDE SEQUENCE [LARGE SCALE GENOMIC DNA]</scope>
    <source>
        <strain evidence="4">JCM 12774</strain>
    </source>
</reference>
<dbReference type="Proteomes" id="UP001500340">
    <property type="component" value="Unassembled WGS sequence"/>
</dbReference>
<comment type="caution">
    <text evidence="3">The sequence shown here is derived from an EMBL/GenBank/DDBJ whole genome shotgun (WGS) entry which is preliminary data.</text>
</comment>
<proteinExistence type="predicted"/>
<dbReference type="InterPro" id="IPR025668">
    <property type="entry name" value="Tnp_DDE_dom"/>
</dbReference>
<feature type="domain" description="Transposase InsH N-terminal" evidence="1">
    <location>
        <begin position="4"/>
        <end position="86"/>
    </location>
</feature>
<dbReference type="Pfam" id="PF05598">
    <property type="entry name" value="DUF772"/>
    <property type="match status" value="1"/>
</dbReference>
<dbReference type="PANTHER" id="PTHR33408:SF2">
    <property type="entry name" value="TRANSPOSASE DDE DOMAIN-CONTAINING PROTEIN"/>
    <property type="match status" value="1"/>
</dbReference>
<feature type="domain" description="Transposase DDE" evidence="2">
    <location>
        <begin position="377"/>
        <end position="442"/>
    </location>
</feature>
<dbReference type="PANTHER" id="PTHR33408">
    <property type="entry name" value="TRANSPOSASE"/>
    <property type="match status" value="1"/>
</dbReference>